<organism evidence="1 2">
    <name type="scientific">Stieleria varia</name>
    <dbReference type="NCBI Taxonomy" id="2528005"/>
    <lineage>
        <taxon>Bacteria</taxon>
        <taxon>Pseudomonadati</taxon>
        <taxon>Planctomycetota</taxon>
        <taxon>Planctomycetia</taxon>
        <taxon>Pirellulales</taxon>
        <taxon>Pirellulaceae</taxon>
        <taxon>Stieleria</taxon>
    </lineage>
</organism>
<accession>A0A5C6AZP9</accession>
<dbReference type="PANTHER" id="PTHR40128:SF1">
    <property type="entry name" value="PHYTANOYL-COA HYDROXYLASE"/>
    <property type="match status" value="1"/>
</dbReference>
<proteinExistence type="predicted"/>
<evidence type="ECO:0000313" key="1">
    <source>
        <dbReference type="EMBL" id="TWU04997.1"/>
    </source>
</evidence>
<evidence type="ECO:0000313" key="2">
    <source>
        <dbReference type="Proteomes" id="UP000320176"/>
    </source>
</evidence>
<reference evidence="1 2" key="1">
    <citation type="submission" date="2019-02" db="EMBL/GenBank/DDBJ databases">
        <title>Deep-cultivation of Planctomycetes and their phenomic and genomic characterization uncovers novel biology.</title>
        <authorList>
            <person name="Wiegand S."/>
            <person name="Jogler M."/>
            <person name="Boedeker C."/>
            <person name="Pinto D."/>
            <person name="Vollmers J."/>
            <person name="Rivas-Marin E."/>
            <person name="Kohn T."/>
            <person name="Peeters S.H."/>
            <person name="Heuer A."/>
            <person name="Rast P."/>
            <person name="Oberbeckmann S."/>
            <person name="Bunk B."/>
            <person name="Jeske O."/>
            <person name="Meyerdierks A."/>
            <person name="Storesund J.E."/>
            <person name="Kallscheuer N."/>
            <person name="Luecker S."/>
            <person name="Lage O.M."/>
            <person name="Pohl T."/>
            <person name="Merkel B.J."/>
            <person name="Hornburger P."/>
            <person name="Mueller R.-W."/>
            <person name="Bruemmer F."/>
            <person name="Labrenz M."/>
            <person name="Spormann A.M."/>
            <person name="Op Den Camp H."/>
            <person name="Overmann J."/>
            <person name="Amann R."/>
            <person name="Jetten M.S.M."/>
            <person name="Mascher T."/>
            <person name="Medema M.H."/>
            <person name="Devos D.P."/>
            <person name="Kaster A.-K."/>
            <person name="Ovreas L."/>
            <person name="Rohde M."/>
            <person name="Galperin M.Y."/>
            <person name="Jogler C."/>
        </authorList>
    </citation>
    <scope>NUCLEOTIDE SEQUENCE [LARGE SCALE GENOMIC DNA]</scope>
    <source>
        <strain evidence="1 2">Pla52n</strain>
    </source>
</reference>
<protein>
    <submittedName>
        <fullName evidence="1">1-deoxypentalenic acid 11-beta-hydroxylase</fullName>
        <ecNumber evidence="1">1.14.11.35</ecNumber>
    </submittedName>
</protein>
<dbReference type="EMBL" id="SJPN01000003">
    <property type="protein sequence ID" value="TWU04997.1"/>
    <property type="molecule type" value="Genomic_DNA"/>
</dbReference>
<sequence length="318" mass="37042">MERLFSNKVELKTDPEHFGELTQSQSILDQPELLRARMEKEGYLFFRGLLGRDEVLAARREILLKYAIIGELDATRPIDDAIHSRSDAIEKVNLRAFSQSLRDGLAYRRIIDHPKLLKVYEGLLEGEVRSFDFRWPRFVRPGEGCGIHCDGPYMNRGTERVFSSWIPLGDVAKHEGALMILEKRDEHERLLQRYLAKDADRDKIEWLSTNPVVLQEKFSGRWLSADFQAGDVLCFTMQTVHGALDNMSPINKCRLSSDSRYQRTDEVFDERWNGSDPEAHGYDKVFFPGLGQWRNRDFKDEWKPVDEHGRLRLDEEPQ</sequence>
<dbReference type="Pfam" id="PF05721">
    <property type="entry name" value="PhyH"/>
    <property type="match status" value="1"/>
</dbReference>
<dbReference type="AlphaFoldDB" id="A0A5C6AZP9"/>
<dbReference type="OrthoDB" id="183023at2"/>
<dbReference type="RefSeq" id="WP_146520320.1">
    <property type="nucleotide sequence ID" value="NZ_CP151726.1"/>
</dbReference>
<keyword evidence="2" id="KW-1185">Reference proteome</keyword>
<dbReference type="GO" id="GO:0016706">
    <property type="term" value="F:2-oxoglutarate-dependent dioxygenase activity"/>
    <property type="evidence" value="ECO:0007669"/>
    <property type="project" value="UniProtKB-ARBA"/>
</dbReference>
<dbReference type="EC" id="1.14.11.35" evidence="1"/>
<dbReference type="SUPFAM" id="SSF51197">
    <property type="entry name" value="Clavaminate synthase-like"/>
    <property type="match status" value="1"/>
</dbReference>
<name>A0A5C6AZP9_9BACT</name>
<dbReference type="InterPro" id="IPR008775">
    <property type="entry name" value="Phytyl_CoA_dOase-like"/>
</dbReference>
<dbReference type="PANTHER" id="PTHR40128">
    <property type="entry name" value="EXPRESSED PROTEIN"/>
    <property type="match status" value="1"/>
</dbReference>
<comment type="caution">
    <text evidence="1">The sequence shown here is derived from an EMBL/GenBank/DDBJ whole genome shotgun (WGS) entry which is preliminary data.</text>
</comment>
<dbReference type="Gene3D" id="2.60.120.620">
    <property type="entry name" value="q2cbj1_9rhob like domain"/>
    <property type="match status" value="1"/>
</dbReference>
<keyword evidence="1" id="KW-0560">Oxidoreductase</keyword>
<dbReference type="Proteomes" id="UP000320176">
    <property type="component" value="Unassembled WGS sequence"/>
</dbReference>
<gene>
    <name evidence="1" type="primary">ptlH_2</name>
    <name evidence="1" type="ORF">Pla52n_30420</name>
</gene>